<evidence type="ECO:0000256" key="5">
    <source>
        <dbReference type="ARBA" id="ARBA00023136"/>
    </source>
</evidence>
<dbReference type="PROSITE" id="PS50262">
    <property type="entry name" value="G_PROTEIN_RECEP_F1_2"/>
    <property type="match status" value="1"/>
</dbReference>
<dbReference type="PANTHER" id="PTHR24243">
    <property type="entry name" value="G-PROTEIN COUPLED RECEPTOR"/>
    <property type="match status" value="1"/>
</dbReference>
<evidence type="ECO:0000256" key="4">
    <source>
        <dbReference type="ARBA" id="ARBA00023040"/>
    </source>
</evidence>
<keyword evidence="10" id="KW-1185">Reference proteome</keyword>
<evidence type="ECO:0000313" key="11">
    <source>
        <dbReference type="WBParaSite" id="TCNE_0001173101-mRNA-1"/>
    </source>
</evidence>
<evidence type="ECO:0000256" key="7">
    <source>
        <dbReference type="ARBA" id="ARBA00023224"/>
    </source>
</evidence>
<evidence type="ECO:0000259" key="9">
    <source>
        <dbReference type="PROSITE" id="PS50262"/>
    </source>
</evidence>
<feature type="transmembrane region" description="Helical" evidence="8">
    <location>
        <begin position="254"/>
        <end position="274"/>
    </location>
</feature>
<feature type="transmembrane region" description="Helical" evidence="8">
    <location>
        <begin position="294"/>
        <end position="316"/>
    </location>
</feature>
<dbReference type="GO" id="GO:0004930">
    <property type="term" value="F:G protein-coupled receptor activity"/>
    <property type="evidence" value="ECO:0007669"/>
    <property type="project" value="UniProtKB-KW"/>
</dbReference>
<evidence type="ECO:0000256" key="6">
    <source>
        <dbReference type="ARBA" id="ARBA00023170"/>
    </source>
</evidence>
<evidence type="ECO:0000256" key="8">
    <source>
        <dbReference type="SAM" id="Phobius"/>
    </source>
</evidence>
<evidence type="ECO:0000313" key="10">
    <source>
        <dbReference type="Proteomes" id="UP000050794"/>
    </source>
</evidence>
<keyword evidence="7" id="KW-0807">Transducer</keyword>
<proteinExistence type="predicted"/>
<dbReference type="GO" id="GO:0005886">
    <property type="term" value="C:plasma membrane"/>
    <property type="evidence" value="ECO:0007669"/>
    <property type="project" value="TreeGrafter"/>
</dbReference>
<dbReference type="PANTHER" id="PTHR24243:SF230">
    <property type="entry name" value="G-PROTEIN COUPLED RECEPTORS FAMILY 1 PROFILE DOMAIN-CONTAINING PROTEIN"/>
    <property type="match status" value="1"/>
</dbReference>
<accession>A0A183UTB1</accession>
<dbReference type="AlphaFoldDB" id="A0A183UTB1"/>
<comment type="subcellular location">
    <subcellularLocation>
        <location evidence="1">Membrane</location>
        <topology evidence="1">Multi-pass membrane protein</topology>
    </subcellularLocation>
</comment>
<dbReference type="InterPro" id="IPR000276">
    <property type="entry name" value="GPCR_Rhodpsn"/>
</dbReference>
<keyword evidence="2 8" id="KW-0812">Transmembrane</keyword>
<keyword evidence="3 8" id="KW-1133">Transmembrane helix</keyword>
<dbReference type="WBParaSite" id="TCNE_0001173101-mRNA-1">
    <property type="protein sequence ID" value="TCNE_0001173101-mRNA-1"/>
    <property type="gene ID" value="TCNE_0001173101"/>
</dbReference>
<name>A0A183UTB1_TOXCA</name>
<keyword evidence="4" id="KW-0297">G-protein coupled receptor</keyword>
<sequence>LLTLSAMSSLFLISLFTFWLEEEGLLRYRSAILCKLLTFVAHFCDFSSVWLIVLVGFERLILLYRASRAMNKAKAQRHCGVLLIASFLFNSWILFVANVNEMGDCDILPEYEFLYAVMNTVETVFCMGLPSGIILISNLFVVLRLQSHLKRIPSSPTVSFNTADLLTNSALPPTTLKPASVARYVSFYYPIREHTYPHTLLMFTKYIYCASLKNLCISFRSSIGRLSSRFSLSADASNVRKRHHKNLRYADLQLTRSLLVVTWVFIALNLPNYIYRIFTHVIEIDNQSVGMRQISLFVHILLYTHHALLFYLYIFYSPQMKKRLLPTALKLLECYCLKQPAELSDHT</sequence>
<feature type="transmembrane region" description="Helical" evidence="8">
    <location>
        <begin position="36"/>
        <end position="57"/>
    </location>
</feature>
<dbReference type="Proteomes" id="UP000050794">
    <property type="component" value="Unassembled WGS sequence"/>
</dbReference>
<feature type="transmembrane region" description="Helical" evidence="8">
    <location>
        <begin position="117"/>
        <end position="143"/>
    </location>
</feature>
<dbReference type="Pfam" id="PF00001">
    <property type="entry name" value="7tm_1"/>
    <property type="match status" value="1"/>
</dbReference>
<dbReference type="SUPFAM" id="SSF81321">
    <property type="entry name" value="Family A G protein-coupled receptor-like"/>
    <property type="match status" value="1"/>
</dbReference>
<keyword evidence="6" id="KW-0675">Receptor</keyword>
<evidence type="ECO:0000256" key="1">
    <source>
        <dbReference type="ARBA" id="ARBA00004141"/>
    </source>
</evidence>
<keyword evidence="5 8" id="KW-0472">Membrane</keyword>
<protein>
    <submittedName>
        <fullName evidence="11">G_PROTEIN_RECEP_F1_2 domain-containing protein</fullName>
    </submittedName>
</protein>
<feature type="domain" description="G-protein coupled receptors family 1 profile" evidence="9">
    <location>
        <begin position="1"/>
        <end position="313"/>
    </location>
</feature>
<organism evidence="10 11">
    <name type="scientific">Toxocara canis</name>
    <name type="common">Canine roundworm</name>
    <dbReference type="NCBI Taxonomy" id="6265"/>
    <lineage>
        <taxon>Eukaryota</taxon>
        <taxon>Metazoa</taxon>
        <taxon>Ecdysozoa</taxon>
        <taxon>Nematoda</taxon>
        <taxon>Chromadorea</taxon>
        <taxon>Rhabditida</taxon>
        <taxon>Spirurina</taxon>
        <taxon>Ascaridomorpha</taxon>
        <taxon>Ascaridoidea</taxon>
        <taxon>Toxocaridae</taxon>
        <taxon>Toxocara</taxon>
    </lineage>
</organism>
<evidence type="ECO:0000256" key="2">
    <source>
        <dbReference type="ARBA" id="ARBA00022692"/>
    </source>
</evidence>
<evidence type="ECO:0000256" key="3">
    <source>
        <dbReference type="ARBA" id="ARBA00022989"/>
    </source>
</evidence>
<dbReference type="InterPro" id="IPR017452">
    <property type="entry name" value="GPCR_Rhodpsn_7TM"/>
</dbReference>
<feature type="transmembrane region" description="Helical" evidence="8">
    <location>
        <begin position="78"/>
        <end position="97"/>
    </location>
</feature>
<reference evidence="11" key="1">
    <citation type="submission" date="2016-06" db="UniProtKB">
        <authorList>
            <consortium name="WormBaseParasite"/>
        </authorList>
    </citation>
    <scope>IDENTIFICATION</scope>
</reference>
<dbReference type="Gene3D" id="1.20.1070.10">
    <property type="entry name" value="Rhodopsin 7-helix transmembrane proteins"/>
    <property type="match status" value="1"/>
</dbReference>